<dbReference type="SUPFAM" id="SSF53335">
    <property type="entry name" value="S-adenosyl-L-methionine-dependent methyltransferases"/>
    <property type="match status" value="1"/>
</dbReference>
<comment type="function">
    <text evidence="4">Catalyzes the transfer of a methyl group onto N-acetylserotonin, producing melatonin (N-acetyl-5-methoxytryptamine).</text>
</comment>
<evidence type="ECO:0000256" key="9">
    <source>
        <dbReference type="ARBA" id="ARBA00043260"/>
    </source>
</evidence>
<gene>
    <name evidence="13" type="primary">ASMT</name>
</gene>
<dbReference type="EC" id="2.1.1.4" evidence="6"/>
<evidence type="ECO:0000259" key="11">
    <source>
        <dbReference type="Pfam" id="PF00891"/>
    </source>
</evidence>
<name>A0ABM4N7S5_EQUPR</name>
<dbReference type="Proteomes" id="UP001652662">
    <property type="component" value="Chromosome X"/>
</dbReference>
<dbReference type="PANTHER" id="PTHR43712">
    <property type="entry name" value="PUTATIVE (AFU_ORTHOLOGUE AFUA_4G14580)-RELATED"/>
    <property type="match status" value="1"/>
</dbReference>
<dbReference type="RefSeq" id="XP_070460983.1">
    <property type="nucleotide sequence ID" value="XM_070604882.1"/>
</dbReference>
<dbReference type="InterPro" id="IPR029063">
    <property type="entry name" value="SAM-dependent_MTases_sf"/>
</dbReference>
<evidence type="ECO:0000256" key="2">
    <source>
        <dbReference type="ARBA" id="ARBA00022679"/>
    </source>
</evidence>
<evidence type="ECO:0000256" key="8">
    <source>
        <dbReference type="ARBA" id="ARBA00043054"/>
    </source>
</evidence>
<comment type="pathway">
    <text evidence="5">Aromatic compound metabolism; melatonin biosynthesis; melatonin from serotonin: step 1/2.</text>
</comment>
<dbReference type="CDD" id="cd02440">
    <property type="entry name" value="AdoMet_MTases"/>
    <property type="match status" value="1"/>
</dbReference>
<keyword evidence="12" id="KW-1185">Reference proteome</keyword>
<keyword evidence="2" id="KW-0808">Transferase</keyword>
<dbReference type="GeneID" id="103544951"/>
<dbReference type="PROSITE" id="PS51683">
    <property type="entry name" value="SAM_OMT_II"/>
    <property type="match status" value="1"/>
</dbReference>
<evidence type="ECO:0000256" key="3">
    <source>
        <dbReference type="ARBA" id="ARBA00022691"/>
    </source>
</evidence>
<protein>
    <recommendedName>
        <fullName evidence="7">Acetylserotonin O-methyltransferase</fullName>
        <ecNumber evidence="6">2.1.1.4</ecNumber>
    </recommendedName>
    <alternativeName>
        <fullName evidence="8">Hydroxyindole O-methyltransferase</fullName>
    </alternativeName>
</protein>
<evidence type="ECO:0000256" key="10">
    <source>
        <dbReference type="SAM" id="MobiDB-lite"/>
    </source>
</evidence>
<evidence type="ECO:0000256" key="6">
    <source>
        <dbReference type="ARBA" id="ARBA00039116"/>
    </source>
</evidence>
<dbReference type="Pfam" id="PF00891">
    <property type="entry name" value="Methyltransf_2"/>
    <property type="match status" value="1"/>
</dbReference>
<keyword evidence="9" id="KW-0471">Melatonin biosynthesis</keyword>
<evidence type="ECO:0000256" key="5">
    <source>
        <dbReference type="ARBA" id="ARBA00037926"/>
    </source>
</evidence>
<keyword evidence="1" id="KW-0489">Methyltransferase</keyword>
<keyword evidence="3" id="KW-0949">S-adenosyl-L-methionine</keyword>
<dbReference type="Gene3D" id="3.40.50.150">
    <property type="entry name" value="Vaccinia Virus protein VP39"/>
    <property type="match status" value="1"/>
</dbReference>
<dbReference type="PANTHER" id="PTHR43712:SF2">
    <property type="entry name" value="O-METHYLTRANSFERASE CICE"/>
    <property type="match status" value="1"/>
</dbReference>
<feature type="region of interest" description="Disordered" evidence="10">
    <location>
        <begin position="1"/>
        <end position="22"/>
    </location>
</feature>
<dbReference type="InterPro" id="IPR016461">
    <property type="entry name" value="COMT-like"/>
</dbReference>
<accession>A0ABM4N7S5</accession>
<evidence type="ECO:0000256" key="7">
    <source>
        <dbReference type="ARBA" id="ARBA00040730"/>
    </source>
</evidence>
<evidence type="ECO:0000256" key="1">
    <source>
        <dbReference type="ARBA" id="ARBA00022603"/>
    </source>
</evidence>
<proteinExistence type="predicted"/>
<evidence type="ECO:0000256" key="4">
    <source>
        <dbReference type="ARBA" id="ARBA00037645"/>
    </source>
</evidence>
<sequence length="373" mass="40137">MRHSFRFGQSSPSNTSILGSSSRAGTVCGLCPRRVDFFIFFIHSPIDGPQVAATFLISLLKKHLNSCPDANTPAVASRGCLFVPAIVGSPGAGLCWRLTEGSRHPGSQLLQQQRFHVTNARLTDVPGAHGSGLSTGSPGGIACDDRPGVGVSLTSVLSRARSEDERLQFMRGLQDVWGVDGRSVLSAFDLSSFPVICDLGGCSGALAKECVSLYPGCRVTVFDIPEVVQTAKMHFPLPEGARIRFCEGDFFKDPLPEADLYILARILHDWRDEKCAHLLERVYRACKPGGGVLVVEGLLDADGRGPLTAQLWSLNMLVQTEGRERTPAQYCELLGAAGFGTVCCRRTRGLYHAVLATRGPPAPCSPRSLVPFN</sequence>
<reference evidence="13" key="1">
    <citation type="submission" date="2025-08" db="UniProtKB">
        <authorList>
            <consortium name="RefSeq"/>
        </authorList>
    </citation>
    <scope>IDENTIFICATION</scope>
    <source>
        <tissue evidence="13">Blood</tissue>
    </source>
</reference>
<organism evidence="12 13">
    <name type="scientific">Equus przewalskii</name>
    <name type="common">Przewalski's horse</name>
    <name type="synonym">Equus caballus przewalskii</name>
    <dbReference type="NCBI Taxonomy" id="9798"/>
    <lineage>
        <taxon>Eukaryota</taxon>
        <taxon>Metazoa</taxon>
        <taxon>Chordata</taxon>
        <taxon>Craniata</taxon>
        <taxon>Vertebrata</taxon>
        <taxon>Euteleostomi</taxon>
        <taxon>Mammalia</taxon>
        <taxon>Eutheria</taxon>
        <taxon>Laurasiatheria</taxon>
        <taxon>Perissodactyla</taxon>
        <taxon>Equidae</taxon>
        <taxon>Equus</taxon>
    </lineage>
</organism>
<evidence type="ECO:0000313" key="12">
    <source>
        <dbReference type="Proteomes" id="UP001652662"/>
    </source>
</evidence>
<dbReference type="InterPro" id="IPR001077">
    <property type="entry name" value="COMT_C"/>
</dbReference>
<feature type="domain" description="O-methyltransferase C-terminal" evidence="11">
    <location>
        <begin position="158"/>
        <end position="339"/>
    </location>
</feature>
<evidence type="ECO:0000313" key="13">
    <source>
        <dbReference type="RefSeq" id="XP_070460983.1"/>
    </source>
</evidence>
<feature type="compositionally biased region" description="Polar residues" evidence="10">
    <location>
        <begin position="7"/>
        <end position="22"/>
    </location>
</feature>